<dbReference type="InterPro" id="IPR025733">
    <property type="entry name" value="PAPs_C"/>
</dbReference>
<evidence type="ECO:0000256" key="2">
    <source>
        <dbReference type="ARBA" id="ARBA00023180"/>
    </source>
</evidence>
<dbReference type="InterPro" id="IPR029052">
    <property type="entry name" value="Metallo-depent_PP-like"/>
</dbReference>
<dbReference type="InterPro" id="IPR041792">
    <property type="entry name" value="MPP_PAP"/>
</dbReference>
<dbReference type="AlphaFoldDB" id="A0A8S0UZX3"/>
<dbReference type="CDD" id="cd00839">
    <property type="entry name" value="MPP_PAPs"/>
    <property type="match status" value="1"/>
</dbReference>
<dbReference type="Gramene" id="OE9A086038T1">
    <property type="protein sequence ID" value="OE9A086038C1"/>
    <property type="gene ID" value="OE9A086038"/>
</dbReference>
<reference evidence="5 6" key="1">
    <citation type="submission" date="2019-12" db="EMBL/GenBank/DDBJ databases">
        <authorList>
            <person name="Alioto T."/>
            <person name="Alioto T."/>
            <person name="Gomez Garrido J."/>
        </authorList>
    </citation>
    <scope>NUCLEOTIDE SEQUENCE [LARGE SCALE GENOMIC DNA]</scope>
</reference>
<organism evidence="5 6">
    <name type="scientific">Olea europaea subsp. europaea</name>
    <dbReference type="NCBI Taxonomy" id="158383"/>
    <lineage>
        <taxon>Eukaryota</taxon>
        <taxon>Viridiplantae</taxon>
        <taxon>Streptophyta</taxon>
        <taxon>Embryophyta</taxon>
        <taxon>Tracheophyta</taxon>
        <taxon>Spermatophyta</taxon>
        <taxon>Magnoliopsida</taxon>
        <taxon>eudicotyledons</taxon>
        <taxon>Gunneridae</taxon>
        <taxon>Pentapetalae</taxon>
        <taxon>asterids</taxon>
        <taxon>lamiids</taxon>
        <taxon>Lamiales</taxon>
        <taxon>Oleaceae</taxon>
        <taxon>Oleeae</taxon>
        <taxon>Olea</taxon>
    </lineage>
</organism>
<sequence>MDKVAGTRVMRYEREEMCGAPPNTTVGWRDPGYTHDGVMIDLKKGKRYYYLPWKPDWASLVYKNDGGGECGVPYSLRFNMPGNSSELIGRDAMETRNLYYSFDMGVVHFVYMSTETNFLQGSKQNRFLKYDLESVDRERTPFVVFQGHRPMYTSGSKIREAPLREKLIEHIEPLLVKNKVNLVLRGHVHRYERFCPLHNFTCVNLETTGDESKAFPVHIVIGMAGQDWQRTWETRADHPDDPIFPQPAQSLYRSGEFGYTRLYATKDKLTLSYVGNPDDPIFPQPAQSLYRSGEFGAPGKVLTGVDKGPSWVGQDLPFRGTLKSPGYWY</sequence>
<evidence type="ECO:0000259" key="4">
    <source>
        <dbReference type="Pfam" id="PF14008"/>
    </source>
</evidence>
<evidence type="ECO:0000313" key="5">
    <source>
        <dbReference type="EMBL" id="CAA3026531.1"/>
    </source>
</evidence>
<dbReference type="Proteomes" id="UP000594638">
    <property type="component" value="Unassembled WGS sequence"/>
</dbReference>
<dbReference type="EMBL" id="CACTIH010009164">
    <property type="protein sequence ID" value="CAA3026531.1"/>
    <property type="molecule type" value="Genomic_DNA"/>
</dbReference>
<dbReference type="GO" id="GO:0016787">
    <property type="term" value="F:hydrolase activity"/>
    <property type="evidence" value="ECO:0007669"/>
    <property type="project" value="InterPro"/>
</dbReference>
<dbReference type="SUPFAM" id="SSF56300">
    <property type="entry name" value="Metallo-dependent phosphatases"/>
    <property type="match status" value="1"/>
</dbReference>
<dbReference type="PANTHER" id="PTHR45778:SF7">
    <property type="entry name" value="PURPLE ACID PHOSPHATASE"/>
    <property type="match status" value="1"/>
</dbReference>
<feature type="domain" description="Purple acid phosphatase C-terminal" evidence="4">
    <location>
        <begin position="216"/>
        <end position="278"/>
    </location>
</feature>
<comment type="caution">
    <text evidence="5">The sequence shown here is derived from an EMBL/GenBank/DDBJ whole genome shotgun (WGS) entry which is preliminary data.</text>
</comment>
<dbReference type="InterPro" id="IPR004843">
    <property type="entry name" value="Calcineurin-like_PHP"/>
</dbReference>
<accession>A0A8S0UZX3</accession>
<proteinExistence type="predicted"/>
<keyword evidence="2" id="KW-0325">Glycoprotein</keyword>
<protein>
    <submittedName>
        <fullName evidence="5">Probable inactive purple acid phosphatase 2</fullName>
    </submittedName>
</protein>
<evidence type="ECO:0000313" key="6">
    <source>
        <dbReference type="Proteomes" id="UP000594638"/>
    </source>
</evidence>
<dbReference type="OrthoDB" id="45007at2759"/>
<name>A0A8S0UZX3_OLEEU</name>
<gene>
    <name evidence="5" type="ORF">OLEA9_A086038</name>
</gene>
<dbReference type="Pfam" id="PF14008">
    <property type="entry name" value="Metallophos_C"/>
    <property type="match status" value="1"/>
</dbReference>
<feature type="domain" description="Calcineurin-like phosphoesterase" evidence="3">
    <location>
        <begin position="125"/>
        <end position="191"/>
    </location>
</feature>
<comment type="cofactor">
    <cofactor evidence="1">
        <name>Zn(2+)</name>
        <dbReference type="ChEBI" id="CHEBI:29105"/>
    </cofactor>
</comment>
<evidence type="ECO:0000256" key="1">
    <source>
        <dbReference type="ARBA" id="ARBA00001947"/>
    </source>
</evidence>
<keyword evidence="6" id="KW-1185">Reference proteome</keyword>
<dbReference type="Pfam" id="PF00149">
    <property type="entry name" value="Metallophos"/>
    <property type="match status" value="1"/>
</dbReference>
<dbReference type="Gene3D" id="3.60.21.10">
    <property type="match status" value="1"/>
</dbReference>
<evidence type="ECO:0000259" key="3">
    <source>
        <dbReference type="Pfam" id="PF00149"/>
    </source>
</evidence>
<dbReference type="PANTHER" id="PTHR45778">
    <property type="entry name" value="PURPLE ACID PHOSPHATASE-RELATED"/>
    <property type="match status" value="1"/>
</dbReference>